<evidence type="ECO:0000256" key="4">
    <source>
        <dbReference type="SAM" id="MobiDB-lite"/>
    </source>
</evidence>
<dbReference type="SUPFAM" id="SSF53822">
    <property type="entry name" value="Periplasmic binding protein-like I"/>
    <property type="match status" value="1"/>
</dbReference>
<evidence type="ECO:0000256" key="2">
    <source>
        <dbReference type="ARBA" id="ARBA00007639"/>
    </source>
</evidence>
<evidence type="ECO:0000313" key="6">
    <source>
        <dbReference type="EMBL" id="GAF47649.1"/>
    </source>
</evidence>
<accession>X0PWB8</accession>
<dbReference type="Gene3D" id="3.40.50.2300">
    <property type="match status" value="2"/>
</dbReference>
<evidence type="ECO:0000256" key="3">
    <source>
        <dbReference type="ARBA" id="ARBA00022729"/>
    </source>
</evidence>
<evidence type="ECO:0000313" key="7">
    <source>
        <dbReference type="Proteomes" id="UP000019491"/>
    </source>
</evidence>
<dbReference type="EMBL" id="BAWF01000043">
    <property type="protein sequence ID" value="GAF47649.1"/>
    <property type="molecule type" value="Genomic_DNA"/>
</dbReference>
<dbReference type="OrthoDB" id="8287616at2"/>
<comment type="subcellular location">
    <subcellularLocation>
        <location evidence="1">Cell envelope</location>
    </subcellularLocation>
</comment>
<comment type="similarity">
    <text evidence="2">Belongs to the bacterial solute-binding protein 2 family.</text>
</comment>
<dbReference type="InterPro" id="IPR025997">
    <property type="entry name" value="SBP_2_dom"/>
</dbReference>
<evidence type="ECO:0000256" key="1">
    <source>
        <dbReference type="ARBA" id="ARBA00004196"/>
    </source>
</evidence>
<dbReference type="RefSeq" id="WP_037236928.1">
    <property type="nucleotide sequence ID" value="NZ_BAWF01000043.1"/>
</dbReference>
<comment type="caution">
    <text evidence="6">The sequence shown here is derived from an EMBL/GenBank/DDBJ whole genome shotgun (WGS) entry which is preliminary data.</text>
</comment>
<name>X0PWB8_RHOWR</name>
<dbReference type="GO" id="GO:0030313">
    <property type="term" value="C:cell envelope"/>
    <property type="evidence" value="ECO:0007669"/>
    <property type="project" value="UniProtKB-SubCell"/>
</dbReference>
<protein>
    <recommendedName>
        <fullName evidence="5">Periplasmic binding protein domain-containing protein</fullName>
    </recommendedName>
</protein>
<keyword evidence="3" id="KW-0732">Signal</keyword>
<reference evidence="6 7" key="1">
    <citation type="submission" date="2014-02" db="EMBL/GenBank/DDBJ databases">
        <title>Whole genome shotgun sequence of Rhodococcus wratislaviensis NBRC 100605.</title>
        <authorList>
            <person name="Hosoyama A."/>
            <person name="Tsuchikane K."/>
            <person name="Yoshida I."/>
            <person name="Ohji S."/>
            <person name="Ichikawa N."/>
            <person name="Yamazoe A."/>
            <person name="Fujita N."/>
        </authorList>
    </citation>
    <scope>NUCLEOTIDE SEQUENCE [LARGE SCALE GENOMIC DNA]</scope>
    <source>
        <strain evidence="6 7">NBRC 100605</strain>
    </source>
</reference>
<feature type="region of interest" description="Disordered" evidence="4">
    <location>
        <begin position="1"/>
        <end position="20"/>
    </location>
</feature>
<dbReference type="Proteomes" id="UP000019491">
    <property type="component" value="Unassembled WGS sequence"/>
</dbReference>
<dbReference type="Pfam" id="PF13407">
    <property type="entry name" value="Peripla_BP_4"/>
    <property type="match status" value="1"/>
</dbReference>
<dbReference type="InterPro" id="IPR028082">
    <property type="entry name" value="Peripla_BP_I"/>
</dbReference>
<gene>
    <name evidence="6" type="ORF">RW1_043_00840</name>
</gene>
<keyword evidence="7" id="KW-1185">Reference proteome</keyword>
<evidence type="ECO:0000259" key="5">
    <source>
        <dbReference type="Pfam" id="PF13407"/>
    </source>
</evidence>
<dbReference type="PANTHER" id="PTHR46847:SF1">
    <property type="entry name" value="D-ALLOSE-BINDING PERIPLASMIC PROTEIN-RELATED"/>
    <property type="match status" value="1"/>
</dbReference>
<sequence length="327" mass="34514">MQKPTSIGITEPLKSKPTGKSVAWIGSGTKNDNTAYGSFAEAAAVLNMKATKLEAGADPQKAARAIEQARSQGFDAVVLSGLVTSSVGPQLAELHDSGVKVVGYSTSLEGHSGPSIDFSFYSLPEARRFGGIAGDWTIADSGAAAKVLIAYPPDIAAAVAQRDGFADRLKDMCPSCEVKDLEFSFSELGGALPSRIVSAVQADPDIDYVFGTFGGVFVGVPEALRQAGLADRVKGVTVGGTPANMIQITDGNMLAASLDQGLDYTGYMVADAVARVFAGQDVPVDVYRGLDMPVQLHTADNIDFDPTKDWSGEPQDFREQFTHLWQQ</sequence>
<dbReference type="AlphaFoldDB" id="X0PWB8"/>
<dbReference type="PANTHER" id="PTHR46847">
    <property type="entry name" value="D-ALLOSE-BINDING PERIPLASMIC PROTEIN-RELATED"/>
    <property type="match status" value="1"/>
</dbReference>
<dbReference type="GO" id="GO:0030246">
    <property type="term" value="F:carbohydrate binding"/>
    <property type="evidence" value="ECO:0007669"/>
    <property type="project" value="UniProtKB-ARBA"/>
</dbReference>
<feature type="domain" description="Periplasmic binding protein" evidence="5">
    <location>
        <begin position="34"/>
        <end position="280"/>
    </location>
</feature>
<proteinExistence type="inferred from homology"/>
<organism evidence="6 7">
    <name type="scientific">Rhodococcus wratislaviensis NBRC 100605</name>
    <dbReference type="NCBI Taxonomy" id="1219028"/>
    <lineage>
        <taxon>Bacteria</taxon>
        <taxon>Bacillati</taxon>
        <taxon>Actinomycetota</taxon>
        <taxon>Actinomycetes</taxon>
        <taxon>Mycobacteriales</taxon>
        <taxon>Nocardiaceae</taxon>
        <taxon>Rhodococcus</taxon>
    </lineage>
</organism>